<dbReference type="HAMAP" id="MF_00963">
    <property type="entry name" value="Sigma70_RpoD_SigA"/>
    <property type="match status" value="1"/>
</dbReference>
<dbReference type="GO" id="GO:0003677">
    <property type="term" value="F:DNA binding"/>
    <property type="evidence" value="ECO:0007669"/>
    <property type="project" value="UniProtKB-UniRule"/>
</dbReference>
<keyword evidence="3 6" id="KW-0731">Sigma factor</keyword>
<dbReference type="Pfam" id="PF04542">
    <property type="entry name" value="Sigma70_r2"/>
    <property type="match status" value="1"/>
</dbReference>
<feature type="compositionally biased region" description="Basic and acidic residues" evidence="8">
    <location>
        <begin position="9"/>
        <end position="22"/>
    </location>
</feature>
<reference evidence="11 12" key="1">
    <citation type="submission" date="2017-07" db="EMBL/GenBank/DDBJ databases">
        <title>Draft Genome Sequences of Select Purple Nonsulfur Bacteria.</title>
        <authorList>
            <person name="Lasarre B."/>
            <person name="Mckinlay J.B."/>
        </authorList>
    </citation>
    <scope>NUCLEOTIDE SEQUENCE [LARGE SCALE GENOMIC DNA]</scope>
    <source>
        <strain evidence="11 12">DSM 5909</strain>
    </source>
</reference>
<dbReference type="Gene3D" id="1.10.10.10">
    <property type="entry name" value="Winged helix-like DNA-binding domain superfamily/Winged helix DNA-binding domain"/>
    <property type="match status" value="2"/>
</dbReference>
<feature type="domain" description="RNA polymerase sigma-70" evidence="9">
    <location>
        <begin position="497"/>
        <end position="510"/>
    </location>
</feature>
<dbReference type="PROSITE" id="PS00715">
    <property type="entry name" value="SIGMA70_1"/>
    <property type="match status" value="1"/>
</dbReference>
<dbReference type="NCBIfam" id="NF004208">
    <property type="entry name" value="PRK05658.1"/>
    <property type="match status" value="1"/>
</dbReference>
<protein>
    <recommendedName>
        <fullName evidence="6">RNA polymerase sigma factor RpoD</fullName>
    </recommendedName>
    <alternativeName>
        <fullName evidence="6">Sigma-70</fullName>
    </alternativeName>
</protein>
<organism evidence="11 12">
    <name type="scientific">Rhodoplanes roseus</name>
    <dbReference type="NCBI Taxonomy" id="29409"/>
    <lineage>
        <taxon>Bacteria</taxon>
        <taxon>Pseudomonadati</taxon>
        <taxon>Pseudomonadota</taxon>
        <taxon>Alphaproteobacteria</taxon>
        <taxon>Hyphomicrobiales</taxon>
        <taxon>Nitrobacteraceae</taxon>
        <taxon>Rhodoplanes</taxon>
    </lineage>
</organism>
<dbReference type="InterPro" id="IPR007127">
    <property type="entry name" value="RNA_pol_sigma_70_r1_1"/>
</dbReference>
<feature type="region of interest" description="Sigma-70 factor domain-3" evidence="6">
    <location>
        <begin position="552"/>
        <end position="628"/>
    </location>
</feature>
<evidence type="ECO:0000259" key="9">
    <source>
        <dbReference type="PROSITE" id="PS00715"/>
    </source>
</evidence>
<keyword evidence="1 6" id="KW-0963">Cytoplasm</keyword>
<comment type="subunit">
    <text evidence="6">Interacts transiently with the RNA polymerase catalytic core.</text>
</comment>
<comment type="caution">
    <text evidence="11">The sequence shown here is derived from an EMBL/GenBank/DDBJ whole genome shotgun (WGS) entry which is preliminary data.</text>
</comment>
<dbReference type="NCBIfam" id="TIGR02937">
    <property type="entry name" value="sigma70-ECF"/>
    <property type="match status" value="1"/>
</dbReference>
<dbReference type="GO" id="GO:0006352">
    <property type="term" value="P:DNA-templated transcription initiation"/>
    <property type="evidence" value="ECO:0007669"/>
    <property type="project" value="UniProtKB-UniRule"/>
</dbReference>
<feature type="region of interest" description="Disordered" evidence="8">
    <location>
        <begin position="233"/>
        <end position="284"/>
    </location>
</feature>
<dbReference type="Pfam" id="PF04546">
    <property type="entry name" value="Sigma70_ner"/>
    <property type="match status" value="1"/>
</dbReference>
<evidence type="ECO:0000256" key="7">
    <source>
        <dbReference type="SAM" id="Coils"/>
    </source>
</evidence>
<dbReference type="SUPFAM" id="SSF88946">
    <property type="entry name" value="Sigma2 domain of RNA polymerase sigma factors"/>
    <property type="match status" value="1"/>
</dbReference>
<sequence>MATIRTKAAGKDKVVKDKKDETAEGQTPDTPDTPLPLLDLSDAAVRKMIKLAKKRGYVTHDQINAVLPSEEVTSDQIEDIFAMLNEMGINVVEQEEHDAEEQPEEAHEDEEETDGELVEVTRTTPAKTERAEPGERTDDPVRMYLREMGSVELLSREGEIAIAKRIEAGREAMIAGLCESPLTFQAIIIWRDELNAGKVFLRDIIDLEATYAGPEAKGGAAAVVAGGPDAVEVDGEDAVDAPPVAPAAKPVAGKPAGRPAPRDGEDDAAEGPMPDGEMDEDDMEGSMSLAAIEAELKPKVVETFDIVADTYKKLRRLQDQNVESKLKNESLSPNQERKYRKLKEELIGEVKSLRLNQARIDSLVEQLYDINKRLVGYEGRLMRLSESHGVQREDFLRNYQGSELDPRWLNRVSKLGARGWKNFVAREKDRIKDLRGDIHALATETGLEIQEFRRIVQMVQKGEREARQAKKEMVEANLRLVISIAKKYTNRGLQFLDLIQEGNIGLMKAVDKFEYRRGYKFSTYATWWIRQAITRSIADQARTIRIPVHMIETINKIVRTSRQMLHEIGREPTPEELAEKLGMPLEKVRKVLKIAKEPISLETPIGDEEDSHLGDFIEDKNAILPIDAAIQSNLRETTTRVLASLTPREERVLRMRFGIGMNTDHTLEEVGQQFSVTRERIRQIEAKALRKLKHPSRSRKLRSFLDN</sequence>
<dbReference type="InterPro" id="IPR007627">
    <property type="entry name" value="RNA_pol_sigma70_r2"/>
</dbReference>
<dbReference type="OrthoDB" id="9809557at2"/>
<evidence type="ECO:0000259" key="10">
    <source>
        <dbReference type="PROSITE" id="PS00716"/>
    </source>
</evidence>
<dbReference type="InterPro" id="IPR014284">
    <property type="entry name" value="RNA_pol_sigma-70_dom"/>
</dbReference>
<keyword evidence="2 6" id="KW-0805">Transcription regulation</keyword>
<dbReference type="Proteomes" id="UP000249130">
    <property type="component" value="Unassembled WGS sequence"/>
</dbReference>
<dbReference type="EMBL" id="NPEX01000045">
    <property type="protein sequence ID" value="RAI44435.1"/>
    <property type="molecule type" value="Genomic_DNA"/>
</dbReference>
<dbReference type="PROSITE" id="PS00716">
    <property type="entry name" value="SIGMA70_2"/>
    <property type="match status" value="1"/>
</dbReference>
<dbReference type="FunFam" id="1.10.10.10:FF:000004">
    <property type="entry name" value="RNA polymerase sigma factor SigA"/>
    <property type="match status" value="1"/>
</dbReference>
<evidence type="ECO:0000256" key="5">
    <source>
        <dbReference type="ARBA" id="ARBA00023163"/>
    </source>
</evidence>
<evidence type="ECO:0000256" key="1">
    <source>
        <dbReference type="ARBA" id="ARBA00022490"/>
    </source>
</evidence>
<dbReference type="InterPro" id="IPR012760">
    <property type="entry name" value="RNA_pol_sigma_RpoD_C"/>
</dbReference>
<evidence type="ECO:0000256" key="8">
    <source>
        <dbReference type="SAM" id="MobiDB-lite"/>
    </source>
</evidence>
<feature type="compositionally biased region" description="Basic and acidic residues" evidence="8">
    <location>
        <begin position="127"/>
        <end position="137"/>
    </location>
</feature>
<keyword evidence="4 6" id="KW-0238">DNA-binding</keyword>
<dbReference type="FunFam" id="1.10.10.10:FF:000002">
    <property type="entry name" value="RNA polymerase sigma factor SigA"/>
    <property type="match status" value="1"/>
</dbReference>
<dbReference type="InterPro" id="IPR013325">
    <property type="entry name" value="RNA_pol_sigma_r2"/>
</dbReference>
<dbReference type="PANTHER" id="PTHR30603">
    <property type="entry name" value="RNA POLYMERASE SIGMA FACTOR RPO"/>
    <property type="match status" value="1"/>
</dbReference>
<dbReference type="GO" id="GO:0016987">
    <property type="term" value="F:sigma factor activity"/>
    <property type="evidence" value="ECO:0007669"/>
    <property type="project" value="UniProtKB-UniRule"/>
</dbReference>
<feature type="region of interest" description="Sigma-70 factor domain-4" evidence="6">
    <location>
        <begin position="641"/>
        <end position="694"/>
    </location>
</feature>
<gene>
    <name evidence="6" type="primary">rpoD</name>
    <name evidence="11" type="ORF">CH341_09195</name>
</gene>
<dbReference type="InterPro" id="IPR007630">
    <property type="entry name" value="RNA_pol_sigma70_r4"/>
</dbReference>
<proteinExistence type="inferred from homology"/>
<dbReference type="InterPro" id="IPR009042">
    <property type="entry name" value="RNA_pol_sigma70_r1_2"/>
</dbReference>
<dbReference type="NCBIfam" id="TIGR02393">
    <property type="entry name" value="RpoD_Cterm"/>
    <property type="match status" value="1"/>
</dbReference>
<dbReference type="InterPro" id="IPR028630">
    <property type="entry name" value="Sigma70_RpoD"/>
</dbReference>
<feature type="DNA-binding region" description="H-T-H motif" evidence="6">
    <location>
        <begin position="667"/>
        <end position="686"/>
    </location>
</feature>
<comment type="subcellular location">
    <subcellularLocation>
        <location evidence="6">Cytoplasm</location>
    </subcellularLocation>
</comment>
<feature type="domain" description="RNA polymerase sigma-70" evidence="10">
    <location>
        <begin position="666"/>
        <end position="692"/>
    </location>
</feature>
<dbReference type="InterPro" id="IPR050239">
    <property type="entry name" value="Sigma-70_RNA_pol_init_factors"/>
</dbReference>
<evidence type="ECO:0000313" key="11">
    <source>
        <dbReference type="EMBL" id="RAI44435.1"/>
    </source>
</evidence>
<evidence type="ECO:0000256" key="4">
    <source>
        <dbReference type="ARBA" id="ARBA00023125"/>
    </source>
</evidence>
<feature type="region of interest" description="Sigma-70 factor domain-2" evidence="6">
    <location>
        <begin position="473"/>
        <end position="543"/>
    </location>
</feature>
<dbReference type="FunFam" id="1.10.601.10:FF:000001">
    <property type="entry name" value="RNA polymerase sigma factor SigA"/>
    <property type="match status" value="1"/>
</dbReference>
<feature type="compositionally biased region" description="Low complexity" evidence="8">
    <location>
        <begin position="27"/>
        <end position="38"/>
    </location>
</feature>
<evidence type="ECO:0000313" key="12">
    <source>
        <dbReference type="Proteomes" id="UP000249130"/>
    </source>
</evidence>
<dbReference type="InterPro" id="IPR007631">
    <property type="entry name" value="RNA_pol_sigma_70_non-ess"/>
</dbReference>
<keyword evidence="7" id="KW-0175">Coiled coil</keyword>
<name>A0A327L324_9BRAD</name>
<dbReference type="AlphaFoldDB" id="A0A327L324"/>
<feature type="compositionally biased region" description="Acidic residues" evidence="8">
    <location>
        <begin position="94"/>
        <end position="117"/>
    </location>
</feature>
<accession>A0A327L324</accession>
<feature type="region of interest" description="Disordered" evidence="8">
    <location>
        <begin position="94"/>
        <end position="137"/>
    </location>
</feature>
<dbReference type="InterPro" id="IPR036388">
    <property type="entry name" value="WH-like_DNA-bd_sf"/>
</dbReference>
<comment type="similarity">
    <text evidence="6">Belongs to the sigma-70 factor family. RpoD/SigA subfamily.</text>
</comment>
<dbReference type="SUPFAM" id="SSF88659">
    <property type="entry name" value="Sigma3 and sigma4 domains of RNA polymerase sigma factors"/>
    <property type="match status" value="2"/>
</dbReference>
<feature type="compositionally biased region" description="Low complexity" evidence="8">
    <location>
        <begin position="240"/>
        <end position="259"/>
    </location>
</feature>
<dbReference type="PRINTS" id="PR00046">
    <property type="entry name" value="SIGMA70FCT"/>
</dbReference>
<evidence type="ECO:0000256" key="2">
    <source>
        <dbReference type="ARBA" id="ARBA00023015"/>
    </source>
</evidence>
<keyword evidence="12" id="KW-1185">Reference proteome</keyword>
<dbReference type="GO" id="GO:0005737">
    <property type="term" value="C:cytoplasm"/>
    <property type="evidence" value="ECO:0007669"/>
    <property type="project" value="UniProtKB-SubCell"/>
</dbReference>
<dbReference type="Pfam" id="PF03979">
    <property type="entry name" value="Sigma70_r1_1"/>
    <property type="match status" value="1"/>
</dbReference>
<feature type="region of interest" description="Disordered" evidence="8">
    <location>
        <begin position="1"/>
        <end position="38"/>
    </location>
</feature>
<dbReference type="PANTHER" id="PTHR30603:SF60">
    <property type="entry name" value="RNA POLYMERASE SIGMA FACTOR RPOD"/>
    <property type="match status" value="1"/>
</dbReference>
<feature type="short sequence motif" description="Interaction with polymerase core subunit RpoC" evidence="6">
    <location>
        <begin position="497"/>
        <end position="500"/>
    </location>
</feature>
<dbReference type="Pfam" id="PF00140">
    <property type="entry name" value="Sigma70_r1_2"/>
    <property type="match status" value="1"/>
</dbReference>
<dbReference type="CDD" id="cd06171">
    <property type="entry name" value="Sigma70_r4"/>
    <property type="match status" value="1"/>
</dbReference>
<evidence type="ECO:0000256" key="3">
    <source>
        <dbReference type="ARBA" id="ARBA00023082"/>
    </source>
</evidence>
<feature type="coiled-coil region" evidence="7">
    <location>
        <begin position="424"/>
        <end position="479"/>
    </location>
</feature>
<comment type="function">
    <text evidence="6">Sigma factors are initiation factors that promote the attachment of RNA polymerase to specific initiation sites and are then released. This sigma factor is the primary sigma factor during exponential growth.</text>
</comment>
<dbReference type="InterPro" id="IPR013324">
    <property type="entry name" value="RNA_pol_sigma_r3/r4-like"/>
</dbReference>
<dbReference type="Gene3D" id="1.10.220.120">
    <property type="entry name" value="Sigma-70 factor, region 1.1"/>
    <property type="match status" value="1"/>
</dbReference>
<keyword evidence="5 6" id="KW-0804">Transcription</keyword>
<dbReference type="Pfam" id="PF04539">
    <property type="entry name" value="Sigma70_r3"/>
    <property type="match status" value="1"/>
</dbReference>
<dbReference type="InterPro" id="IPR000943">
    <property type="entry name" value="RNA_pol_sigma70"/>
</dbReference>
<dbReference type="InterPro" id="IPR007624">
    <property type="entry name" value="RNA_pol_sigma70_r3"/>
</dbReference>
<dbReference type="Gene3D" id="1.10.601.10">
    <property type="entry name" value="RNA Polymerase Primary Sigma Factor"/>
    <property type="match status" value="1"/>
</dbReference>
<dbReference type="Pfam" id="PF04545">
    <property type="entry name" value="Sigma70_r4"/>
    <property type="match status" value="1"/>
</dbReference>
<evidence type="ECO:0000256" key="6">
    <source>
        <dbReference type="HAMAP-Rule" id="MF_00963"/>
    </source>
</evidence>
<dbReference type="InterPro" id="IPR042189">
    <property type="entry name" value="RNA_pol_sigma_70_r1_1_sf"/>
</dbReference>